<dbReference type="HOGENOM" id="CLU_2538554_0_0_9"/>
<dbReference type="Proteomes" id="UP000013911">
    <property type="component" value="Unassembled WGS sequence"/>
</dbReference>
<gene>
    <name evidence="1" type="ORF">H131_14253</name>
</gene>
<proteinExistence type="predicted"/>
<evidence type="ECO:0000313" key="2">
    <source>
        <dbReference type="Proteomes" id="UP000013911"/>
    </source>
</evidence>
<sequence>MPSSVYWKIHQQSRLIRPFVKQVLITSADASFYMHEVSESTMMKNGIDYDTAHEMAIKKYNVSSFSIKKTGENSGGWMNDCFR</sequence>
<name>R7ZDF2_LYSSH</name>
<accession>R7ZDF2</accession>
<dbReference type="eggNOG" id="ENOG50337WX">
    <property type="taxonomic scope" value="Bacteria"/>
</dbReference>
<dbReference type="EMBL" id="AQPX01000020">
    <property type="protein sequence ID" value="EON72113.1"/>
    <property type="molecule type" value="Genomic_DNA"/>
</dbReference>
<reference evidence="1 2" key="1">
    <citation type="submission" date="2013-04" db="EMBL/GenBank/DDBJ databases">
        <title>Draft genome of the heavy metal tolerant bacterium Lysinibacillus sphaericus strain OT4b.31.</title>
        <authorList>
            <person name="Pena-Montenegro T.D."/>
            <person name="Dussan J."/>
        </authorList>
    </citation>
    <scope>NUCLEOTIDE SEQUENCE [LARGE SCALE GENOMIC DNA]</scope>
    <source>
        <strain evidence="1 2">OT4b.31</strain>
    </source>
</reference>
<dbReference type="PATRIC" id="fig|1285586.5.peg.2916"/>
<evidence type="ECO:0000313" key="1">
    <source>
        <dbReference type="EMBL" id="EON72113.1"/>
    </source>
</evidence>
<comment type="caution">
    <text evidence="1">The sequence shown here is derived from an EMBL/GenBank/DDBJ whole genome shotgun (WGS) entry which is preliminary data.</text>
</comment>
<dbReference type="RefSeq" id="WP_010859787.1">
    <property type="nucleotide sequence ID" value="NZ_KB933398.1"/>
</dbReference>
<dbReference type="AlphaFoldDB" id="R7ZDF2"/>
<organism evidence="1 2">
    <name type="scientific">Lysinibacillus sphaericus OT4b.31</name>
    <dbReference type="NCBI Taxonomy" id="1285586"/>
    <lineage>
        <taxon>Bacteria</taxon>
        <taxon>Bacillati</taxon>
        <taxon>Bacillota</taxon>
        <taxon>Bacilli</taxon>
        <taxon>Bacillales</taxon>
        <taxon>Bacillaceae</taxon>
        <taxon>Lysinibacillus</taxon>
    </lineage>
</organism>
<protein>
    <submittedName>
        <fullName evidence="1">YD repeat protein</fullName>
    </submittedName>
</protein>